<protein>
    <submittedName>
        <fullName evidence="12">Serine protease 1</fullName>
    </submittedName>
</protein>
<dbReference type="InterPro" id="IPR009003">
    <property type="entry name" value="Peptidase_S1_PA"/>
</dbReference>
<comment type="similarity">
    <text evidence="1">Belongs to the peptidase S1 family.</text>
</comment>
<dbReference type="GO" id="GO:0006508">
    <property type="term" value="P:proteolysis"/>
    <property type="evidence" value="ECO:0007669"/>
    <property type="project" value="UniProtKB-KW"/>
</dbReference>
<evidence type="ECO:0000256" key="8">
    <source>
        <dbReference type="RuleBase" id="RU363034"/>
    </source>
</evidence>
<evidence type="ECO:0000259" key="10">
    <source>
        <dbReference type="PROSITE" id="PS50240"/>
    </source>
</evidence>
<dbReference type="SUPFAM" id="SSF50494">
    <property type="entry name" value="Trypsin-like serine proteases"/>
    <property type="match status" value="1"/>
</dbReference>
<evidence type="ECO:0000313" key="12">
    <source>
        <dbReference type="RefSeq" id="XP_016933831.2"/>
    </source>
</evidence>
<keyword evidence="7" id="KW-1015">Disulfide bond</keyword>
<dbReference type="InterPro" id="IPR001314">
    <property type="entry name" value="Peptidase_S1A"/>
</dbReference>
<dbReference type="GeneID" id="108012864"/>
<feature type="signal peptide" evidence="9">
    <location>
        <begin position="1"/>
        <end position="17"/>
    </location>
</feature>
<gene>
    <name evidence="12" type="primary">LOC108012864</name>
</gene>
<dbReference type="RefSeq" id="XP_016933831.2">
    <property type="nucleotide sequence ID" value="XM_017078342.4"/>
</dbReference>
<keyword evidence="4 8" id="KW-0378">Hydrolase</keyword>
<evidence type="ECO:0000313" key="11">
    <source>
        <dbReference type="Proteomes" id="UP001652628"/>
    </source>
</evidence>
<name>A0AB39ZE64_DROSZ</name>
<dbReference type="AlphaFoldDB" id="A0AB39ZE64"/>
<dbReference type="CDD" id="cd00190">
    <property type="entry name" value="Tryp_SPc"/>
    <property type="match status" value="1"/>
</dbReference>
<dbReference type="InterPro" id="IPR050430">
    <property type="entry name" value="Peptidase_S1"/>
</dbReference>
<keyword evidence="3 9" id="KW-0732">Signal</keyword>
<keyword evidence="11" id="KW-1185">Reference proteome</keyword>
<accession>A0AB39ZE64</accession>
<dbReference type="Gene3D" id="2.40.10.10">
    <property type="entry name" value="Trypsin-like serine proteases"/>
    <property type="match status" value="1"/>
</dbReference>
<dbReference type="Proteomes" id="UP001652628">
    <property type="component" value="Chromosome 3"/>
</dbReference>
<keyword evidence="2 8" id="KW-0645">Protease</keyword>
<dbReference type="PANTHER" id="PTHR24276:SF96">
    <property type="entry name" value="PEPTIDASE S1 DOMAIN-CONTAINING PROTEIN"/>
    <property type="match status" value="1"/>
</dbReference>
<dbReference type="PROSITE" id="PS50240">
    <property type="entry name" value="TRYPSIN_DOM"/>
    <property type="match status" value="1"/>
</dbReference>
<reference evidence="12" key="1">
    <citation type="submission" date="2025-08" db="UniProtKB">
        <authorList>
            <consortium name="RefSeq"/>
        </authorList>
    </citation>
    <scope>IDENTIFICATION</scope>
</reference>
<evidence type="ECO:0000256" key="3">
    <source>
        <dbReference type="ARBA" id="ARBA00022729"/>
    </source>
</evidence>
<dbReference type="PROSITE" id="PS00134">
    <property type="entry name" value="TRYPSIN_HIS"/>
    <property type="match status" value="1"/>
</dbReference>
<evidence type="ECO:0000256" key="6">
    <source>
        <dbReference type="ARBA" id="ARBA00023145"/>
    </source>
</evidence>
<dbReference type="PRINTS" id="PR00722">
    <property type="entry name" value="CHYMOTRYPSIN"/>
</dbReference>
<feature type="domain" description="Peptidase S1" evidence="10">
    <location>
        <begin position="41"/>
        <end position="266"/>
    </location>
</feature>
<sequence>MKLFLLTLSVALALVAGSPARLNRTSLLRQVTFSEGPEGRIVNGYPAPEGKAPYIVGLFLLNDGSNSGAVGAGTIIANDWILTAAHCLTTDYVEIHYGSNWGWNGAYRQTVRRDNFISHPDWPSRSGTDIGLIRTPRVEFTGLINKVALPSMNEQNERYQDTWVVECGWGGMDNGNLADWLQCMDVQIISNSECEQSYGSVASTDLCTRHSDGKGTCGGDSGGPMVTHDNARLVGVITFGSADCHSGPSGGTRVSDYLGWIRDHTGISY</sequence>
<dbReference type="SMART" id="SM00020">
    <property type="entry name" value="Tryp_SPc"/>
    <property type="match status" value="1"/>
</dbReference>
<evidence type="ECO:0000256" key="7">
    <source>
        <dbReference type="ARBA" id="ARBA00023157"/>
    </source>
</evidence>
<evidence type="ECO:0000256" key="1">
    <source>
        <dbReference type="ARBA" id="ARBA00007664"/>
    </source>
</evidence>
<evidence type="ECO:0000256" key="4">
    <source>
        <dbReference type="ARBA" id="ARBA00022801"/>
    </source>
</evidence>
<dbReference type="Pfam" id="PF00089">
    <property type="entry name" value="Trypsin"/>
    <property type="match status" value="1"/>
</dbReference>
<evidence type="ECO:0000256" key="2">
    <source>
        <dbReference type="ARBA" id="ARBA00022670"/>
    </source>
</evidence>
<dbReference type="PROSITE" id="PS00135">
    <property type="entry name" value="TRYPSIN_SER"/>
    <property type="match status" value="1"/>
</dbReference>
<dbReference type="InterPro" id="IPR033116">
    <property type="entry name" value="TRYPSIN_SER"/>
</dbReference>
<evidence type="ECO:0000256" key="5">
    <source>
        <dbReference type="ARBA" id="ARBA00022825"/>
    </source>
</evidence>
<organism evidence="11 12">
    <name type="scientific">Drosophila suzukii</name>
    <name type="common">Spotted-wing drosophila fruit fly</name>
    <dbReference type="NCBI Taxonomy" id="28584"/>
    <lineage>
        <taxon>Eukaryota</taxon>
        <taxon>Metazoa</taxon>
        <taxon>Ecdysozoa</taxon>
        <taxon>Arthropoda</taxon>
        <taxon>Hexapoda</taxon>
        <taxon>Insecta</taxon>
        <taxon>Pterygota</taxon>
        <taxon>Neoptera</taxon>
        <taxon>Endopterygota</taxon>
        <taxon>Diptera</taxon>
        <taxon>Brachycera</taxon>
        <taxon>Muscomorpha</taxon>
        <taxon>Ephydroidea</taxon>
        <taxon>Drosophilidae</taxon>
        <taxon>Drosophila</taxon>
        <taxon>Sophophora</taxon>
    </lineage>
</organism>
<keyword evidence="5 8" id="KW-0720">Serine protease</keyword>
<dbReference type="InterPro" id="IPR043504">
    <property type="entry name" value="Peptidase_S1_PA_chymotrypsin"/>
</dbReference>
<dbReference type="GO" id="GO:0004252">
    <property type="term" value="F:serine-type endopeptidase activity"/>
    <property type="evidence" value="ECO:0007669"/>
    <property type="project" value="InterPro"/>
</dbReference>
<keyword evidence="6" id="KW-0865">Zymogen</keyword>
<dbReference type="InterPro" id="IPR018114">
    <property type="entry name" value="TRYPSIN_HIS"/>
</dbReference>
<feature type="chain" id="PRO_5046253974" evidence="9">
    <location>
        <begin position="18"/>
        <end position="269"/>
    </location>
</feature>
<dbReference type="PANTHER" id="PTHR24276">
    <property type="entry name" value="POLYSERASE-RELATED"/>
    <property type="match status" value="1"/>
</dbReference>
<dbReference type="InterPro" id="IPR001254">
    <property type="entry name" value="Trypsin_dom"/>
</dbReference>
<evidence type="ECO:0000256" key="9">
    <source>
        <dbReference type="SAM" id="SignalP"/>
    </source>
</evidence>
<proteinExistence type="inferred from homology"/>